<feature type="site" description="Interaction with DNA substrate" evidence="7">
    <location>
        <position position="250"/>
    </location>
</feature>
<dbReference type="KEGG" id="afo:Afer_1727"/>
<feature type="binding site" evidence="6">
    <location>
        <position position="36"/>
    </location>
    <ligand>
        <name>Mg(2+)</name>
        <dbReference type="ChEBI" id="CHEBI:18420"/>
        <label>1</label>
    </ligand>
</feature>
<comment type="cofactor">
    <cofactor evidence="6">
        <name>Mg(2+)</name>
        <dbReference type="ChEBI" id="CHEBI:18420"/>
    </cofactor>
    <cofactor evidence="6">
        <name>Mn(2+)</name>
        <dbReference type="ChEBI" id="CHEBI:29035"/>
    </cofactor>
    <text evidence="6">Probably binds two magnesium or manganese ions per subunit.</text>
</comment>
<dbReference type="GO" id="GO:0008311">
    <property type="term" value="F:double-stranded DNA 3'-5' DNA exonuclease activity"/>
    <property type="evidence" value="ECO:0007669"/>
    <property type="project" value="InterPro"/>
</dbReference>
<dbReference type="GO" id="GO:0006281">
    <property type="term" value="P:DNA repair"/>
    <property type="evidence" value="ECO:0007669"/>
    <property type="project" value="InterPro"/>
</dbReference>
<keyword evidence="10" id="KW-1185">Reference proteome</keyword>
<keyword evidence="3" id="KW-0378">Hydrolase</keyword>
<dbReference type="Pfam" id="PF03372">
    <property type="entry name" value="Exo_endo_phos"/>
    <property type="match status" value="1"/>
</dbReference>
<evidence type="ECO:0000256" key="4">
    <source>
        <dbReference type="ARBA" id="ARBA00022842"/>
    </source>
</evidence>
<dbReference type="CDD" id="cd09086">
    <property type="entry name" value="ExoIII-like_AP-endo"/>
    <property type="match status" value="1"/>
</dbReference>
<dbReference type="SUPFAM" id="SSF56219">
    <property type="entry name" value="DNase I-like"/>
    <property type="match status" value="1"/>
</dbReference>
<evidence type="ECO:0000256" key="7">
    <source>
        <dbReference type="PIRSR" id="PIRSR604808-3"/>
    </source>
</evidence>
<feature type="binding site" evidence="6">
    <location>
        <position position="249"/>
    </location>
    <ligand>
        <name>Mg(2+)</name>
        <dbReference type="ChEBI" id="CHEBI:18420"/>
        <label>1</label>
    </ligand>
</feature>
<dbReference type="GO" id="GO:0003677">
    <property type="term" value="F:DNA binding"/>
    <property type="evidence" value="ECO:0007669"/>
    <property type="project" value="InterPro"/>
</dbReference>
<reference evidence="9 10" key="1">
    <citation type="journal article" date="2009" name="Stand. Genomic Sci.">
        <title>Complete genome sequence of Acidimicrobium ferrooxidans type strain (ICP).</title>
        <authorList>
            <person name="Clum A."/>
            <person name="Nolan M."/>
            <person name="Lang E."/>
            <person name="Glavina Del Rio T."/>
            <person name="Tice H."/>
            <person name="Copeland A."/>
            <person name="Cheng J.F."/>
            <person name="Lucas S."/>
            <person name="Chen F."/>
            <person name="Bruce D."/>
            <person name="Goodwin L."/>
            <person name="Pitluck S."/>
            <person name="Ivanova N."/>
            <person name="Mavrommatis K."/>
            <person name="Mikhailova N."/>
            <person name="Pati A."/>
            <person name="Chen A."/>
            <person name="Palaniappan K."/>
            <person name="Goker M."/>
            <person name="Spring S."/>
            <person name="Land M."/>
            <person name="Hauser L."/>
            <person name="Chang Y.J."/>
            <person name="Jeffries C.C."/>
            <person name="Chain P."/>
            <person name="Bristow J."/>
            <person name="Eisen J.A."/>
            <person name="Markowitz V."/>
            <person name="Hugenholtz P."/>
            <person name="Kyrpides N.C."/>
            <person name="Klenk H.P."/>
            <person name="Lapidus A."/>
        </authorList>
    </citation>
    <scope>NUCLEOTIDE SEQUENCE [LARGE SCALE GENOMIC DNA]</scope>
    <source>
        <strain evidence="10">DSM 10331 / JCM 15462 / NBRC 103882 / ICP</strain>
    </source>
</reference>
<dbReference type="PANTHER" id="PTHR43250:SF2">
    <property type="entry name" value="EXODEOXYRIBONUCLEASE III"/>
    <property type="match status" value="1"/>
</dbReference>
<dbReference type="GO" id="GO:0046872">
    <property type="term" value="F:metal ion binding"/>
    <property type="evidence" value="ECO:0007669"/>
    <property type="project" value="UniProtKB-KW"/>
</dbReference>
<dbReference type="InterPro" id="IPR004808">
    <property type="entry name" value="AP_endonuc_1"/>
</dbReference>
<gene>
    <name evidence="9" type="ordered locus">Afer_1727</name>
</gene>
<dbReference type="InterPro" id="IPR037493">
    <property type="entry name" value="ExoIII-like"/>
</dbReference>
<dbReference type="eggNOG" id="COG0708">
    <property type="taxonomic scope" value="Bacteria"/>
</dbReference>
<keyword evidence="2 6" id="KW-0479">Metal-binding</keyword>
<feature type="site" description="Transition state stabilizer" evidence="7">
    <location>
        <position position="151"/>
    </location>
</feature>
<feature type="site" description="Important for catalytic activity" evidence="7">
    <location>
        <position position="220"/>
    </location>
</feature>
<dbReference type="AlphaFoldDB" id="C7M0Y5"/>
<evidence type="ECO:0000256" key="3">
    <source>
        <dbReference type="ARBA" id="ARBA00022801"/>
    </source>
</evidence>
<dbReference type="Proteomes" id="UP000000771">
    <property type="component" value="Chromosome"/>
</dbReference>
<dbReference type="PANTHER" id="PTHR43250">
    <property type="entry name" value="EXODEOXYRIBONUCLEASE III"/>
    <property type="match status" value="1"/>
</dbReference>
<dbReference type="InterPro" id="IPR005135">
    <property type="entry name" value="Endo/exonuclease/phosphatase"/>
</dbReference>
<dbReference type="NCBIfam" id="TIGR00195">
    <property type="entry name" value="exoDNase_III"/>
    <property type="match status" value="1"/>
</dbReference>
<comment type="similarity">
    <text evidence="1">Belongs to the DNA repair enzymes AP/ExoA family.</text>
</comment>
<feature type="active site" description="Proton acceptor" evidence="5">
    <location>
        <position position="250"/>
    </location>
</feature>
<feature type="binding site" evidence="6">
    <location>
        <position position="9"/>
    </location>
    <ligand>
        <name>Mg(2+)</name>
        <dbReference type="ChEBI" id="CHEBI:18420"/>
        <label>1</label>
    </ligand>
</feature>
<sequence>MTMRLATWNVNSIRARIELVVAWAERVAPDVLLLQETKVATDQFPADSLVSLGYHVTHWGTGAWNGVAVLTREAPREVRYGTGFARAPLATEEPRALAVRLEAGWFMSVYVPNGRALDDPHYVYKLTWLAELRAHLADLVADGVVVGGDFNVAPSDHDVWDPSALEGATHVSLPERRALDALLGLGLTDVYRALHPDDPGFTWWDYRQGAFRRGMGMRIDLVLASEDIARNVVAVDVDIEARRAPRPSDHAPLVVDLA</sequence>
<dbReference type="InterPro" id="IPR036691">
    <property type="entry name" value="Endo/exonu/phosph_ase_sf"/>
</dbReference>
<feature type="active site" evidence="5">
    <location>
        <position position="110"/>
    </location>
</feature>
<organism evidence="9 10">
    <name type="scientific">Acidimicrobium ferrooxidans (strain DSM 10331 / JCM 15462 / NBRC 103882 / ICP)</name>
    <dbReference type="NCBI Taxonomy" id="525909"/>
    <lineage>
        <taxon>Bacteria</taxon>
        <taxon>Bacillati</taxon>
        <taxon>Actinomycetota</taxon>
        <taxon>Acidimicrobiia</taxon>
        <taxon>Acidimicrobiales</taxon>
        <taxon>Acidimicrobiaceae</taxon>
        <taxon>Acidimicrobium</taxon>
    </lineage>
</organism>
<evidence type="ECO:0000256" key="1">
    <source>
        <dbReference type="ARBA" id="ARBA00007092"/>
    </source>
</evidence>
<dbReference type="HOGENOM" id="CLU_027539_0_1_11"/>
<proteinExistence type="inferred from homology"/>
<feature type="binding site" evidence="6">
    <location>
        <position position="250"/>
    </location>
    <ligand>
        <name>Mg(2+)</name>
        <dbReference type="ChEBI" id="CHEBI:18420"/>
        <label>1</label>
    </ligand>
</feature>
<dbReference type="EMBL" id="CP001631">
    <property type="protein sequence ID" value="ACU54643.1"/>
    <property type="molecule type" value="Genomic_DNA"/>
</dbReference>
<dbReference type="InterPro" id="IPR020847">
    <property type="entry name" value="AP_endonuclease_F1_BS"/>
</dbReference>
<dbReference type="Gene3D" id="3.60.10.10">
    <property type="entry name" value="Endonuclease/exonuclease/phosphatase"/>
    <property type="match status" value="1"/>
</dbReference>
<evidence type="ECO:0000259" key="8">
    <source>
        <dbReference type="Pfam" id="PF03372"/>
    </source>
</evidence>
<evidence type="ECO:0000256" key="6">
    <source>
        <dbReference type="PIRSR" id="PIRSR604808-2"/>
    </source>
</evidence>
<evidence type="ECO:0000313" key="9">
    <source>
        <dbReference type="EMBL" id="ACU54643.1"/>
    </source>
</evidence>
<evidence type="ECO:0000256" key="5">
    <source>
        <dbReference type="PIRSR" id="PIRSR604808-1"/>
    </source>
</evidence>
<protein>
    <submittedName>
        <fullName evidence="9">Exodeoxyribonuclease III Xth</fullName>
    </submittedName>
</protein>
<evidence type="ECO:0000313" key="10">
    <source>
        <dbReference type="Proteomes" id="UP000000771"/>
    </source>
</evidence>
<feature type="binding site" evidence="6">
    <location>
        <position position="149"/>
    </location>
    <ligand>
        <name>Mg(2+)</name>
        <dbReference type="ChEBI" id="CHEBI:18420"/>
        <label>1</label>
    </ligand>
</feature>
<dbReference type="STRING" id="525909.Afer_1727"/>
<dbReference type="PROSITE" id="PS51435">
    <property type="entry name" value="AP_NUCLEASE_F1_4"/>
    <property type="match status" value="1"/>
</dbReference>
<keyword evidence="4 6" id="KW-0460">Magnesium</keyword>
<accession>C7M0Y5</accession>
<dbReference type="NCBIfam" id="TIGR00633">
    <property type="entry name" value="xth"/>
    <property type="match status" value="1"/>
</dbReference>
<feature type="binding site" evidence="6">
    <location>
        <position position="151"/>
    </location>
    <ligand>
        <name>Mg(2+)</name>
        <dbReference type="ChEBI" id="CHEBI:18420"/>
        <label>1</label>
    </ligand>
</feature>
<feature type="active site" description="Proton donor/acceptor" evidence="5">
    <location>
        <position position="149"/>
    </location>
</feature>
<feature type="domain" description="Endonuclease/exonuclease/phosphatase" evidence="8">
    <location>
        <begin position="6"/>
        <end position="250"/>
    </location>
</feature>
<keyword evidence="6" id="KW-0464">Manganese</keyword>
<dbReference type="PROSITE" id="PS00726">
    <property type="entry name" value="AP_NUCLEASE_F1_1"/>
    <property type="match status" value="1"/>
</dbReference>
<evidence type="ECO:0000256" key="2">
    <source>
        <dbReference type="ARBA" id="ARBA00022723"/>
    </source>
</evidence>
<name>C7M0Y5_ACIFD</name>
<dbReference type="GO" id="GO:0004519">
    <property type="term" value="F:endonuclease activity"/>
    <property type="evidence" value="ECO:0007669"/>
    <property type="project" value="InterPro"/>
</dbReference>